<dbReference type="Gene3D" id="1.10.3210.10">
    <property type="entry name" value="Hypothetical protein af1432"/>
    <property type="match status" value="1"/>
</dbReference>
<dbReference type="Gene3D" id="3.30.460.10">
    <property type="entry name" value="Beta Polymerase, domain 2"/>
    <property type="match status" value="1"/>
</dbReference>
<organism evidence="4 5">
    <name type="scientific">Candidatus Falkowbacteria bacterium HGW-Falkowbacteria-1</name>
    <dbReference type="NCBI Taxonomy" id="2013768"/>
    <lineage>
        <taxon>Bacteria</taxon>
        <taxon>Candidatus Falkowiibacteriota</taxon>
    </lineage>
</organism>
<dbReference type="InterPro" id="IPR007685">
    <property type="entry name" value="RelA_SpoT"/>
</dbReference>
<feature type="domain" description="TGS" evidence="3">
    <location>
        <begin position="380"/>
        <end position="441"/>
    </location>
</feature>
<dbReference type="InterPro" id="IPR033655">
    <property type="entry name" value="TGS_RelA/SpoT"/>
</dbReference>
<comment type="caution">
    <text evidence="4">The sequence shown here is derived from an EMBL/GenBank/DDBJ whole genome shotgun (WGS) entry which is preliminary data.</text>
</comment>
<dbReference type="SUPFAM" id="SSF81271">
    <property type="entry name" value="TGS-like"/>
    <property type="match status" value="1"/>
</dbReference>
<dbReference type="GO" id="GO:0005886">
    <property type="term" value="C:plasma membrane"/>
    <property type="evidence" value="ECO:0007669"/>
    <property type="project" value="TreeGrafter"/>
</dbReference>
<dbReference type="CDD" id="cd05399">
    <property type="entry name" value="NT_Rel-Spo_like"/>
    <property type="match status" value="1"/>
</dbReference>
<protein>
    <recommendedName>
        <fullName evidence="3">TGS domain-containing protein</fullName>
    </recommendedName>
</protein>
<keyword evidence="2" id="KW-0175">Coiled coil</keyword>
<dbReference type="FunFam" id="1.10.3210.10:FF:000001">
    <property type="entry name" value="GTP pyrophosphokinase RelA"/>
    <property type="match status" value="1"/>
</dbReference>
<dbReference type="Gene3D" id="3.10.20.30">
    <property type="match status" value="1"/>
</dbReference>
<comment type="function">
    <text evidence="1">In eubacteria ppGpp (guanosine 3'-diphosphate 5'-diphosphate) is a mediator of the stringent response that coordinates a variety of cellular activities in response to changes in nutritional abundance.</text>
</comment>
<sequence length="483" mass="56679">MTIERLIKKATDVNPDIDVSEIIKAYNFAKKAHGDQSRKSGEPYIEHCLHTAFNLAQIRADQSTIVAGILHDVPEDTSCTIEEIEQTFGSEVAKLVAGITKLGKIKYRGIERYRENLRKMFLAVVDDVRIIYIKFCDRLHNLKTLDALPENKQHRIAKETLEIYAPIAGLMGIWRLKWQMEDICFKYLYPNEYKKIEYKYEIEKKAERNQFFNKVKNRLEEELKEAKIDYEITARFKHLYSIWQKMQRKDRKFDEIYDVFALRVVVNNIEDCYKILGVIHSIWKPISRRFKDYIAVPKPNGYRSLHTTIIGPDGKATEFQIKTHEMHDESLYGLASHWSYKSGNKDYDKPGWIKEILEIQKENQNTEKFVQEIKTNIFQDRIFVFSPKEDVIELPEKSTPVDFAYAIHTDIGNKASGALINEKISPLSQELKNGDIVEIIIEKNRKGPNAEWLDFVKTKHAKERIKQYSQTNPLYKIKKMFKK</sequence>
<evidence type="ECO:0000313" key="5">
    <source>
        <dbReference type="Proteomes" id="UP000233517"/>
    </source>
</evidence>
<comment type="similarity">
    <text evidence="1">Belongs to the relA/spoT family.</text>
</comment>
<dbReference type="SMART" id="SM00471">
    <property type="entry name" value="HDc"/>
    <property type="match status" value="1"/>
</dbReference>
<dbReference type="FunFam" id="3.10.20.30:FF:000002">
    <property type="entry name" value="GTP pyrophosphokinase (RelA/SpoT)"/>
    <property type="match status" value="1"/>
</dbReference>
<gene>
    <name evidence="4" type="ORF">CVU82_00590</name>
</gene>
<dbReference type="CDD" id="cd01668">
    <property type="entry name" value="TGS_RSH"/>
    <property type="match status" value="1"/>
</dbReference>
<dbReference type="Proteomes" id="UP000233517">
    <property type="component" value="Unassembled WGS sequence"/>
</dbReference>
<dbReference type="AlphaFoldDB" id="A0A2N2EAC7"/>
<dbReference type="PROSITE" id="PS51880">
    <property type="entry name" value="TGS"/>
    <property type="match status" value="1"/>
</dbReference>
<dbReference type="EMBL" id="PHAI01000001">
    <property type="protein sequence ID" value="PKM91693.1"/>
    <property type="molecule type" value="Genomic_DNA"/>
</dbReference>
<name>A0A2N2EAC7_9BACT</name>
<dbReference type="FunFam" id="3.30.460.10:FF:000001">
    <property type="entry name" value="GTP pyrophosphokinase RelA"/>
    <property type="match status" value="1"/>
</dbReference>
<reference evidence="4 5" key="1">
    <citation type="journal article" date="2017" name="ISME J.">
        <title>Potential for microbial H2 and metal transformations associated with novel bacteria and archaea in deep terrestrial subsurface sediments.</title>
        <authorList>
            <person name="Hernsdorf A.W."/>
            <person name="Amano Y."/>
            <person name="Miyakawa K."/>
            <person name="Ise K."/>
            <person name="Suzuki Y."/>
            <person name="Anantharaman K."/>
            <person name="Probst A."/>
            <person name="Burstein D."/>
            <person name="Thomas B.C."/>
            <person name="Banfield J.F."/>
        </authorList>
    </citation>
    <scope>NUCLEOTIDE SEQUENCE [LARGE SCALE GENOMIC DNA]</scope>
    <source>
        <strain evidence="4">HGW-Falkowbacteria-1</strain>
    </source>
</reference>
<dbReference type="Pfam" id="PF02824">
    <property type="entry name" value="TGS"/>
    <property type="match status" value="1"/>
</dbReference>
<dbReference type="InterPro" id="IPR043519">
    <property type="entry name" value="NT_sf"/>
</dbReference>
<dbReference type="InterPro" id="IPR004095">
    <property type="entry name" value="TGS"/>
</dbReference>
<proteinExistence type="inferred from homology"/>
<feature type="coiled-coil region" evidence="2">
    <location>
        <begin position="202"/>
        <end position="229"/>
    </location>
</feature>
<evidence type="ECO:0000256" key="2">
    <source>
        <dbReference type="SAM" id="Coils"/>
    </source>
</evidence>
<evidence type="ECO:0000256" key="1">
    <source>
        <dbReference type="RuleBase" id="RU003847"/>
    </source>
</evidence>
<dbReference type="SUPFAM" id="SSF81301">
    <property type="entry name" value="Nucleotidyltransferase"/>
    <property type="match status" value="1"/>
</dbReference>
<dbReference type="PANTHER" id="PTHR21262:SF31">
    <property type="entry name" value="GTP PYROPHOSPHOKINASE"/>
    <property type="match status" value="1"/>
</dbReference>
<accession>A0A2N2EAC7</accession>
<dbReference type="GO" id="GO:0015969">
    <property type="term" value="P:guanosine tetraphosphate metabolic process"/>
    <property type="evidence" value="ECO:0007669"/>
    <property type="project" value="InterPro"/>
</dbReference>
<dbReference type="SMART" id="SM00954">
    <property type="entry name" value="RelA_SpoT"/>
    <property type="match status" value="1"/>
</dbReference>
<dbReference type="PANTHER" id="PTHR21262">
    <property type="entry name" value="GUANOSINE-3',5'-BIS DIPHOSPHATE 3'-PYROPHOSPHOHYDROLASE"/>
    <property type="match status" value="1"/>
</dbReference>
<dbReference type="NCBIfam" id="TIGR00691">
    <property type="entry name" value="spoT_relA"/>
    <property type="match status" value="1"/>
</dbReference>
<evidence type="ECO:0000259" key="3">
    <source>
        <dbReference type="PROSITE" id="PS51880"/>
    </source>
</evidence>
<dbReference type="SUPFAM" id="SSF109604">
    <property type="entry name" value="HD-domain/PDEase-like"/>
    <property type="match status" value="1"/>
</dbReference>
<dbReference type="Pfam" id="PF13328">
    <property type="entry name" value="HD_4"/>
    <property type="match status" value="1"/>
</dbReference>
<dbReference type="InterPro" id="IPR004811">
    <property type="entry name" value="RelA/Spo_fam"/>
</dbReference>
<dbReference type="InterPro" id="IPR012676">
    <property type="entry name" value="TGS-like"/>
</dbReference>
<evidence type="ECO:0000313" key="4">
    <source>
        <dbReference type="EMBL" id="PKM91693.1"/>
    </source>
</evidence>
<dbReference type="InterPro" id="IPR003607">
    <property type="entry name" value="HD/PDEase_dom"/>
</dbReference>
<dbReference type="Pfam" id="PF04607">
    <property type="entry name" value="RelA_SpoT"/>
    <property type="match status" value="1"/>
</dbReference>
<dbReference type="InterPro" id="IPR012675">
    <property type="entry name" value="Beta-grasp_dom_sf"/>
</dbReference>